<dbReference type="Pfam" id="PF01384">
    <property type="entry name" value="PHO4"/>
    <property type="match status" value="1"/>
</dbReference>
<evidence type="ECO:0000256" key="4">
    <source>
        <dbReference type="ARBA" id="ARBA00022989"/>
    </source>
</evidence>
<keyword evidence="4 6" id="KW-1133">Transmembrane helix</keyword>
<reference evidence="8" key="1">
    <citation type="journal article" date="2019" name="Int. J. Syst. Evol. Microbiol.">
        <title>The Global Catalogue of Microorganisms (GCM) 10K type strain sequencing project: providing services to taxonomists for standard genome sequencing and annotation.</title>
        <authorList>
            <consortium name="The Broad Institute Genomics Platform"/>
            <consortium name="The Broad Institute Genome Sequencing Center for Infectious Disease"/>
            <person name="Wu L."/>
            <person name="Ma J."/>
        </authorList>
    </citation>
    <scope>NUCLEOTIDE SEQUENCE [LARGE SCALE GENOMIC DNA]</scope>
    <source>
        <strain evidence="8">CECT 7184</strain>
    </source>
</reference>
<comment type="caution">
    <text evidence="7">The sequence shown here is derived from an EMBL/GenBank/DDBJ whole genome shotgun (WGS) entry which is preliminary data.</text>
</comment>
<organism evidence="7 8">
    <name type="scientific">Thalassorhabdus alkalitolerans</name>
    <dbReference type="NCBI Taxonomy" id="2282697"/>
    <lineage>
        <taxon>Bacteria</taxon>
        <taxon>Bacillati</taxon>
        <taxon>Bacillota</taxon>
        <taxon>Bacilli</taxon>
        <taxon>Bacillales</taxon>
        <taxon>Bacillaceae</taxon>
        <taxon>Thalassorhabdus</taxon>
    </lineage>
</organism>
<feature type="transmembrane region" description="Helical" evidence="6">
    <location>
        <begin position="322"/>
        <end position="342"/>
    </location>
</feature>
<keyword evidence="8" id="KW-1185">Reference proteome</keyword>
<dbReference type="PANTHER" id="PTHR11101:SF80">
    <property type="entry name" value="PHOSPHATE TRANSPORTER"/>
    <property type="match status" value="1"/>
</dbReference>
<dbReference type="EMBL" id="JBHSOZ010000004">
    <property type="protein sequence ID" value="MFC5713208.1"/>
    <property type="molecule type" value="Genomic_DNA"/>
</dbReference>
<evidence type="ECO:0000313" key="7">
    <source>
        <dbReference type="EMBL" id="MFC5713208.1"/>
    </source>
</evidence>
<evidence type="ECO:0000256" key="6">
    <source>
        <dbReference type="SAM" id="Phobius"/>
    </source>
</evidence>
<keyword evidence="5 6" id="KW-0472">Membrane</keyword>
<feature type="transmembrane region" description="Helical" evidence="6">
    <location>
        <begin position="105"/>
        <end position="122"/>
    </location>
</feature>
<keyword evidence="3 6" id="KW-0812">Transmembrane</keyword>
<proteinExistence type="predicted"/>
<feature type="transmembrane region" description="Helical" evidence="6">
    <location>
        <begin position="73"/>
        <end position="93"/>
    </location>
</feature>
<evidence type="ECO:0000256" key="3">
    <source>
        <dbReference type="ARBA" id="ARBA00022692"/>
    </source>
</evidence>
<evidence type="ECO:0000256" key="1">
    <source>
        <dbReference type="ARBA" id="ARBA00004141"/>
    </source>
</evidence>
<gene>
    <name evidence="7" type="ORF">ACFPU1_10460</name>
</gene>
<protein>
    <submittedName>
        <fullName evidence="7">Anion permease</fullName>
    </submittedName>
</protein>
<evidence type="ECO:0000256" key="5">
    <source>
        <dbReference type="ARBA" id="ARBA00023136"/>
    </source>
</evidence>
<sequence length="359" mass="37364">MDWTIVAYIIAFFFAMNIGASGTAAAMGPAYGSGAVSSKKTAMLLVAVSAFLGALAGGEVVKTIGGGIISESLINVEIAVIILTGACLTLFIANLIGIPLSTSEVVVGAIVGVGIAFQALLVNNLLYIISFWIIVPFVSFFLALAAGVLILKAEKKWPHLKGTGKWRKGLAILLILAGMMEAFAAGMNNVANAVGPLVGAGLISIPSAVLIGGFFLAAGCVLLGGKVLETNGKKITRLSLLQGTAVSTTGGTLVIIASLLGIPVPLTQVTTSAIVGIGTAEHGFRLWQKSILKQIANVWILSPIVALVVSYSLMMLFIHRDIYTFIIIVSVFLATIGSIHLMQTIKKEKRSFHDEGSGI</sequence>
<dbReference type="PANTHER" id="PTHR11101">
    <property type="entry name" value="PHOSPHATE TRANSPORTER"/>
    <property type="match status" value="1"/>
</dbReference>
<evidence type="ECO:0000256" key="2">
    <source>
        <dbReference type="ARBA" id="ARBA00022448"/>
    </source>
</evidence>
<keyword evidence="2" id="KW-0813">Transport</keyword>
<name>A0ABW0YL87_9BACI</name>
<comment type="subcellular location">
    <subcellularLocation>
        <location evidence="1">Membrane</location>
        <topology evidence="1">Multi-pass membrane protein</topology>
    </subcellularLocation>
</comment>
<feature type="transmembrane region" description="Helical" evidence="6">
    <location>
        <begin position="296"/>
        <end position="316"/>
    </location>
</feature>
<feature type="transmembrane region" description="Helical" evidence="6">
    <location>
        <begin position="42"/>
        <end position="61"/>
    </location>
</feature>
<dbReference type="InterPro" id="IPR001204">
    <property type="entry name" value="Phos_transporter"/>
</dbReference>
<dbReference type="Proteomes" id="UP001596142">
    <property type="component" value="Unassembled WGS sequence"/>
</dbReference>
<evidence type="ECO:0000313" key="8">
    <source>
        <dbReference type="Proteomes" id="UP001596142"/>
    </source>
</evidence>
<feature type="transmembrane region" description="Helical" evidence="6">
    <location>
        <begin position="128"/>
        <end position="151"/>
    </location>
</feature>
<feature type="transmembrane region" description="Helical" evidence="6">
    <location>
        <begin position="240"/>
        <end position="260"/>
    </location>
</feature>
<feature type="transmembrane region" description="Helical" evidence="6">
    <location>
        <begin position="203"/>
        <end position="228"/>
    </location>
</feature>
<feature type="transmembrane region" description="Helical" evidence="6">
    <location>
        <begin position="171"/>
        <end position="191"/>
    </location>
</feature>
<dbReference type="RefSeq" id="WP_100397989.1">
    <property type="nucleotide sequence ID" value="NZ_JBHSOZ010000004.1"/>
</dbReference>
<feature type="transmembrane region" description="Helical" evidence="6">
    <location>
        <begin position="6"/>
        <end position="30"/>
    </location>
</feature>
<accession>A0ABW0YL87</accession>